<comment type="caution">
    <text evidence="1">The sequence shown here is derived from an EMBL/GenBank/DDBJ whole genome shotgun (WGS) entry which is preliminary data.</text>
</comment>
<reference evidence="1" key="1">
    <citation type="submission" date="2022-08" db="EMBL/GenBank/DDBJ databases">
        <authorList>
            <consortium name="DOE Joint Genome Institute"/>
            <person name="Min B."/>
            <person name="Riley R."/>
            <person name="Sierra-Patev S."/>
            <person name="Naranjo-Ortiz M."/>
            <person name="Looney B."/>
            <person name="Konkel Z."/>
            <person name="Slot J.C."/>
            <person name="Sakamoto Y."/>
            <person name="Steenwyk J.L."/>
            <person name="Rokas A."/>
            <person name="Carro J."/>
            <person name="Camarero S."/>
            <person name="Ferreira P."/>
            <person name="Molpeceres G."/>
            <person name="Ruiz-Duenas F.J."/>
            <person name="Serrano A."/>
            <person name="Henrissat B."/>
            <person name="Drula E."/>
            <person name="Hughes K.W."/>
            <person name="Mata J.L."/>
            <person name="Ishikawa N.K."/>
            <person name="Vargas-Isla R."/>
            <person name="Ushijima S."/>
            <person name="Smith C.A."/>
            <person name="Ahrendt S."/>
            <person name="Andreopoulos W."/>
            <person name="He G."/>
            <person name="Labutti K."/>
            <person name="Lipzen A."/>
            <person name="Ng V."/>
            <person name="Sandor L."/>
            <person name="Barry K."/>
            <person name="Martinez A.T."/>
            <person name="Xiao Y."/>
            <person name="Gibbons J.G."/>
            <person name="Terashima K."/>
            <person name="Hibbett D.S."/>
            <person name="Grigoriev I.V."/>
        </authorList>
    </citation>
    <scope>NUCLEOTIDE SEQUENCE</scope>
    <source>
        <strain evidence="1">Sp2 HRB7682 ss15</strain>
    </source>
</reference>
<evidence type="ECO:0008006" key="3">
    <source>
        <dbReference type="Google" id="ProtNLM"/>
    </source>
</evidence>
<reference evidence="1" key="2">
    <citation type="journal article" date="2023" name="Proc. Natl. Acad. Sci. U.S.A.">
        <title>A global phylogenomic analysis of the shiitake genus Lentinula.</title>
        <authorList>
            <person name="Sierra-Patev S."/>
            <person name="Min B."/>
            <person name="Naranjo-Ortiz M."/>
            <person name="Looney B."/>
            <person name="Konkel Z."/>
            <person name="Slot J.C."/>
            <person name="Sakamoto Y."/>
            <person name="Steenwyk J.L."/>
            <person name="Rokas A."/>
            <person name="Carro J."/>
            <person name="Camarero S."/>
            <person name="Ferreira P."/>
            <person name="Molpeceres G."/>
            <person name="Ruiz-Duenas F.J."/>
            <person name="Serrano A."/>
            <person name="Henrissat B."/>
            <person name="Drula E."/>
            <person name="Hughes K.W."/>
            <person name="Mata J.L."/>
            <person name="Ishikawa N.K."/>
            <person name="Vargas-Isla R."/>
            <person name="Ushijima S."/>
            <person name="Smith C.A."/>
            <person name="Donoghue J."/>
            <person name="Ahrendt S."/>
            <person name="Andreopoulos W."/>
            <person name="He G."/>
            <person name="LaButti K."/>
            <person name="Lipzen A."/>
            <person name="Ng V."/>
            <person name="Riley R."/>
            <person name="Sandor L."/>
            <person name="Barry K."/>
            <person name="Martinez A.T."/>
            <person name="Xiao Y."/>
            <person name="Gibbons J.G."/>
            <person name="Terashima K."/>
            <person name="Grigoriev I.V."/>
            <person name="Hibbett D."/>
        </authorList>
    </citation>
    <scope>NUCLEOTIDE SEQUENCE</scope>
    <source>
        <strain evidence="1">Sp2 HRB7682 ss15</strain>
    </source>
</reference>
<protein>
    <recommendedName>
        <fullName evidence="3">BTB domain-containing protein</fullName>
    </recommendedName>
</protein>
<accession>A0A9W9DQD9</accession>
<gene>
    <name evidence="1" type="ORF">C8J55DRAFT_549071</name>
</gene>
<evidence type="ECO:0000313" key="2">
    <source>
        <dbReference type="Proteomes" id="UP001150238"/>
    </source>
</evidence>
<dbReference type="EMBL" id="JANVFS010000014">
    <property type="protein sequence ID" value="KAJ4481472.1"/>
    <property type="molecule type" value="Genomic_DNA"/>
</dbReference>
<organism evidence="1 2">
    <name type="scientific">Lentinula lateritia</name>
    <dbReference type="NCBI Taxonomy" id="40482"/>
    <lineage>
        <taxon>Eukaryota</taxon>
        <taxon>Fungi</taxon>
        <taxon>Dikarya</taxon>
        <taxon>Basidiomycota</taxon>
        <taxon>Agaricomycotina</taxon>
        <taxon>Agaricomycetes</taxon>
        <taxon>Agaricomycetidae</taxon>
        <taxon>Agaricales</taxon>
        <taxon>Marasmiineae</taxon>
        <taxon>Omphalotaceae</taxon>
        <taxon>Lentinula</taxon>
    </lineage>
</organism>
<evidence type="ECO:0000313" key="1">
    <source>
        <dbReference type="EMBL" id="KAJ4481472.1"/>
    </source>
</evidence>
<proteinExistence type="predicted"/>
<sequence>MDTNVDLNSIFQFAITDLDLPENGSGAFSTLELSQVPTPPDSSPGSPISDVLNDVQVSISTAFHPDARWQHFTPDFALLSSDLVTFYVHSQVILSASKNSFRSLLPIFPPNVPASTLVQSREYLFNMAIHVPESSQVLNIILHTIYGLSCTHYAPAFETLSAAVDQLPLYGVDPNTYIAIDTPLYALLLSHAPLLPLKVYTLAAKHDLHHLAVSASPHLLSFSLPTLTDEMAKEMGSKYLRKMFFLHMGRVDALKRLLLQPPPPHAPIRGCAFADQRTLTRAWALASAYVAWDARPDISKTFLESALTPLADHLTCELCKKNLNERIKDLVVQWSVVKRTI</sequence>
<name>A0A9W9DQD9_9AGAR</name>
<dbReference type="AlphaFoldDB" id="A0A9W9DQD9"/>
<dbReference type="Proteomes" id="UP001150238">
    <property type="component" value="Unassembled WGS sequence"/>
</dbReference>